<evidence type="ECO:0000313" key="5">
    <source>
        <dbReference type="Proteomes" id="UP000265862"/>
    </source>
</evidence>
<name>A0A1I1SCR8_9LACO</name>
<dbReference type="Proteomes" id="UP000265862">
    <property type="component" value="Unassembled WGS sequence"/>
</dbReference>
<dbReference type="EMBL" id="FOMN01000004">
    <property type="protein sequence ID" value="SFD44279.1"/>
    <property type="molecule type" value="Genomic_DNA"/>
</dbReference>
<evidence type="ECO:0000313" key="3">
    <source>
        <dbReference type="EMBL" id="SFD44279.1"/>
    </source>
</evidence>
<feature type="transmembrane region" description="Helical" evidence="1">
    <location>
        <begin position="6"/>
        <end position="26"/>
    </location>
</feature>
<reference evidence="3" key="1">
    <citation type="submission" date="2016-10" db="EMBL/GenBank/DDBJ databases">
        <authorList>
            <person name="de Groot N.N."/>
        </authorList>
    </citation>
    <scope>NUCLEOTIDE SEQUENCE [LARGE SCALE GENOMIC DNA]</scope>
    <source>
        <strain evidence="3">R-53102</strain>
    </source>
</reference>
<evidence type="ECO:0000313" key="4">
    <source>
        <dbReference type="Proteomes" id="UP000199599"/>
    </source>
</evidence>
<dbReference type="Proteomes" id="UP000199599">
    <property type="component" value="Unassembled WGS sequence"/>
</dbReference>
<evidence type="ECO:0000256" key="1">
    <source>
        <dbReference type="SAM" id="Phobius"/>
    </source>
</evidence>
<dbReference type="RefSeq" id="WP_090092967.1">
    <property type="nucleotide sequence ID" value="NZ_FOMN01000004.1"/>
</dbReference>
<evidence type="ECO:0000313" key="2">
    <source>
        <dbReference type="EMBL" id="RHW54292.1"/>
    </source>
</evidence>
<feature type="transmembrane region" description="Helical" evidence="1">
    <location>
        <begin position="38"/>
        <end position="57"/>
    </location>
</feature>
<accession>A0A1I1SCR8</accession>
<proteinExistence type="predicted"/>
<keyword evidence="1" id="KW-0812">Transmembrane</keyword>
<sequence>MNYNFTLLLFTSILIIVSSFSLVFSFDRQKNSYQRKKLFLIATIGFIIAAILMVIILESPLATIYPMQK</sequence>
<keyword evidence="1" id="KW-1133">Transmembrane helix</keyword>
<gene>
    <name evidence="2" type="ORF">DS835_04380</name>
    <name evidence="3" type="ORF">SAMN04487792_0852</name>
</gene>
<dbReference type="AlphaFoldDB" id="A0A1I1SCR8"/>
<dbReference type="EMBL" id="QOCV01000006">
    <property type="protein sequence ID" value="RHW54292.1"/>
    <property type="molecule type" value="Genomic_DNA"/>
</dbReference>
<evidence type="ECO:0008006" key="6">
    <source>
        <dbReference type="Google" id="ProtNLM"/>
    </source>
</evidence>
<organism evidence="3 4">
    <name type="scientific">Lactobacillus bombicola</name>
    <dbReference type="NCBI Taxonomy" id="1505723"/>
    <lineage>
        <taxon>Bacteria</taxon>
        <taxon>Bacillati</taxon>
        <taxon>Bacillota</taxon>
        <taxon>Bacilli</taxon>
        <taxon>Lactobacillales</taxon>
        <taxon>Lactobacillaceae</taxon>
        <taxon>Lactobacillus</taxon>
    </lineage>
</organism>
<reference evidence="4" key="2">
    <citation type="submission" date="2016-10" db="EMBL/GenBank/DDBJ databases">
        <authorList>
            <person name="Varghese N."/>
            <person name="Submissions S."/>
        </authorList>
    </citation>
    <scope>NUCLEOTIDE SEQUENCE [LARGE SCALE GENOMIC DNA]</scope>
    <source>
        <strain evidence="4">R-53102</strain>
    </source>
</reference>
<keyword evidence="1" id="KW-0472">Membrane</keyword>
<protein>
    <recommendedName>
        <fullName evidence="6">DUF1146 domain-containing protein</fullName>
    </recommendedName>
</protein>
<reference evidence="2 5" key="3">
    <citation type="submission" date="2018-07" db="EMBL/GenBank/DDBJ databases">
        <title>Genome sequences of six Lactobacillus spp. isolated from bumble bee guts.</title>
        <authorList>
            <person name="Motta E.V.S."/>
            <person name="Moran N.A."/>
        </authorList>
    </citation>
    <scope>NUCLEOTIDE SEQUENCE [LARGE SCALE GENOMIC DNA]</scope>
    <source>
        <strain evidence="2 5">OCC3</strain>
    </source>
</reference>
<dbReference type="STRING" id="1505723.SAMN04487792_0852"/>